<dbReference type="EMBL" id="MVBK01000112">
    <property type="protein sequence ID" value="OOG22015.1"/>
    <property type="molecule type" value="Genomic_DNA"/>
</dbReference>
<name>A0A1V3NAF5_9GAMM</name>
<comment type="caution">
    <text evidence="2">The sequence shown here is derived from an EMBL/GenBank/DDBJ whole genome shotgun (WGS) entry which is preliminary data.</text>
</comment>
<evidence type="ECO:0000313" key="2">
    <source>
        <dbReference type="EMBL" id="OOG22015.1"/>
    </source>
</evidence>
<sequence>MKRSFGWLVLLVTFLPVGPAWANLTGASVAPGNLSAPFNRPATLTLRWTVTAGSAPGPVEARSSTLIVTSPGGGIVLGSVPRNLRGSVPTGGSTVIMETVQLPRSLMQTLFRARDPGGNRFTHFEVRREFTDPASGVTVASAPANLYLTGGAGGGLFDIARLALYFDDRSTVRLVPKGDALHAVLDIQFTGSGQLAGVWELADPASTAGRPLFRPLRMERTSLVGAQNIRIESPELPTEREGAYLLRFRITDPPTEFESVLIRYVVTSDALHRQPPVNLRPEGPANGALVDSHTVFAWRADGPVSAYQVEIYPHAPGVAAGLPVLGGPVEPPPVGVDEPPMTGMLVPGDTRSTVLSGLVLERLEPGRGYWWRVRAIGADGGVIGESPLQEIRTP</sequence>
<evidence type="ECO:0000313" key="3">
    <source>
        <dbReference type="Proteomes" id="UP000189462"/>
    </source>
</evidence>
<dbReference type="AlphaFoldDB" id="A0A1V3NAF5"/>
<feature type="chain" id="PRO_5012798974" description="Fibronectin type-III domain-containing protein" evidence="1">
    <location>
        <begin position="23"/>
        <end position="394"/>
    </location>
</feature>
<evidence type="ECO:0008006" key="4">
    <source>
        <dbReference type="Google" id="ProtNLM"/>
    </source>
</evidence>
<organism evidence="2 3">
    <name type="scientific">Thioalkalivibrio denitrificans</name>
    <dbReference type="NCBI Taxonomy" id="108003"/>
    <lineage>
        <taxon>Bacteria</taxon>
        <taxon>Pseudomonadati</taxon>
        <taxon>Pseudomonadota</taxon>
        <taxon>Gammaproteobacteria</taxon>
        <taxon>Chromatiales</taxon>
        <taxon>Ectothiorhodospiraceae</taxon>
        <taxon>Thioalkalivibrio</taxon>
    </lineage>
</organism>
<feature type="signal peptide" evidence="1">
    <location>
        <begin position="1"/>
        <end position="22"/>
    </location>
</feature>
<dbReference type="RefSeq" id="WP_139349980.1">
    <property type="nucleotide sequence ID" value="NZ_MVBK01000112.1"/>
</dbReference>
<gene>
    <name evidence="2" type="ORF">B1C78_15635</name>
</gene>
<proteinExistence type="predicted"/>
<evidence type="ECO:0000256" key="1">
    <source>
        <dbReference type="SAM" id="SignalP"/>
    </source>
</evidence>
<dbReference type="Proteomes" id="UP000189462">
    <property type="component" value="Unassembled WGS sequence"/>
</dbReference>
<protein>
    <recommendedName>
        <fullName evidence="4">Fibronectin type-III domain-containing protein</fullName>
    </recommendedName>
</protein>
<accession>A0A1V3NAF5</accession>
<dbReference type="STRING" id="108003.B1C78_15635"/>
<reference evidence="2 3" key="1">
    <citation type="submission" date="2017-02" db="EMBL/GenBank/DDBJ databases">
        <title>Genomic diversity within the haloalkaliphilic genus Thioalkalivibrio.</title>
        <authorList>
            <person name="Ahn A.-C."/>
            <person name="Meier-Kolthoff J."/>
            <person name="Overmars L."/>
            <person name="Richter M."/>
            <person name="Woyke T."/>
            <person name="Sorokin D.Y."/>
            <person name="Muyzer G."/>
        </authorList>
    </citation>
    <scope>NUCLEOTIDE SEQUENCE [LARGE SCALE GENOMIC DNA]</scope>
    <source>
        <strain evidence="2 3">ALJD</strain>
    </source>
</reference>
<keyword evidence="1" id="KW-0732">Signal</keyword>
<dbReference type="OrthoDB" id="569134at2"/>
<keyword evidence="3" id="KW-1185">Reference proteome</keyword>